<dbReference type="EMBL" id="ML996565">
    <property type="protein sequence ID" value="KAF2762696.1"/>
    <property type="molecule type" value="Genomic_DNA"/>
</dbReference>
<accession>A0A6A6WKK6</accession>
<evidence type="ECO:0000313" key="3">
    <source>
        <dbReference type="Proteomes" id="UP000799437"/>
    </source>
</evidence>
<proteinExistence type="predicted"/>
<dbReference type="GeneID" id="54491180"/>
<reference evidence="2" key="1">
    <citation type="journal article" date="2020" name="Stud. Mycol.">
        <title>101 Dothideomycetes genomes: a test case for predicting lifestyles and emergence of pathogens.</title>
        <authorList>
            <person name="Haridas S."/>
            <person name="Albert R."/>
            <person name="Binder M."/>
            <person name="Bloem J."/>
            <person name="Labutti K."/>
            <person name="Salamov A."/>
            <person name="Andreopoulos B."/>
            <person name="Baker S."/>
            <person name="Barry K."/>
            <person name="Bills G."/>
            <person name="Bluhm B."/>
            <person name="Cannon C."/>
            <person name="Castanera R."/>
            <person name="Culley D."/>
            <person name="Daum C."/>
            <person name="Ezra D."/>
            <person name="Gonzalez J."/>
            <person name="Henrissat B."/>
            <person name="Kuo A."/>
            <person name="Liang C."/>
            <person name="Lipzen A."/>
            <person name="Lutzoni F."/>
            <person name="Magnuson J."/>
            <person name="Mondo S."/>
            <person name="Nolan M."/>
            <person name="Ohm R."/>
            <person name="Pangilinan J."/>
            <person name="Park H.-J."/>
            <person name="Ramirez L."/>
            <person name="Alfaro M."/>
            <person name="Sun H."/>
            <person name="Tritt A."/>
            <person name="Yoshinaga Y."/>
            <person name="Zwiers L.-H."/>
            <person name="Turgeon B."/>
            <person name="Goodwin S."/>
            <person name="Spatafora J."/>
            <person name="Crous P."/>
            <person name="Grigoriev I."/>
        </authorList>
    </citation>
    <scope>NUCLEOTIDE SEQUENCE</scope>
    <source>
        <strain evidence="2">CBS 121739</strain>
    </source>
</reference>
<evidence type="ECO:0000313" key="2">
    <source>
        <dbReference type="EMBL" id="KAF2762696.1"/>
    </source>
</evidence>
<keyword evidence="3" id="KW-1185">Reference proteome</keyword>
<evidence type="ECO:0000256" key="1">
    <source>
        <dbReference type="SAM" id="MobiDB-lite"/>
    </source>
</evidence>
<gene>
    <name evidence="2" type="ORF">EJ05DRAFT_9905</name>
</gene>
<organism evidence="2 3">
    <name type="scientific">Pseudovirgaria hyperparasitica</name>
    <dbReference type="NCBI Taxonomy" id="470096"/>
    <lineage>
        <taxon>Eukaryota</taxon>
        <taxon>Fungi</taxon>
        <taxon>Dikarya</taxon>
        <taxon>Ascomycota</taxon>
        <taxon>Pezizomycotina</taxon>
        <taxon>Dothideomycetes</taxon>
        <taxon>Dothideomycetes incertae sedis</taxon>
        <taxon>Acrospermales</taxon>
        <taxon>Acrospermaceae</taxon>
        <taxon>Pseudovirgaria</taxon>
    </lineage>
</organism>
<dbReference type="AlphaFoldDB" id="A0A6A6WKK6"/>
<dbReference type="Proteomes" id="UP000799437">
    <property type="component" value="Unassembled WGS sequence"/>
</dbReference>
<feature type="region of interest" description="Disordered" evidence="1">
    <location>
        <begin position="31"/>
        <end position="59"/>
    </location>
</feature>
<feature type="compositionally biased region" description="Basic residues" evidence="1">
    <location>
        <begin position="41"/>
        <end position="50"/>
    </location>
</feature>
<protein>
    <submittedName>
        <fullName evidence="2">Uncharacterized protein</fullName>
    </submittedName>
</protein>
<dbReference type="RefSeq" id="XP_033605147.1">
    <property type="nucleotide sequence ID" value="XM_033750126.1"/>
</dbReference>
<name>A0A6A6WKK6_9PEZI</name>
<sequence>MWTLFFQTKKYIRLSSHHLLKRVRRGRFEIPSFSPKPESFRHHHRHHHLPHSQQAPRRPLLVSSTLASTMVRKRLGLSSKAKTLFPTDIMSGRPGDVKSKRRSL</sequence>